<organism evidence="1 2">
    <name type="scientific">Streptococcus rupicaprae</name>
    <dbReference type="NCBI Taxonomy" id="759619"/>
    <lineage>
        <taxon>Bacteria</taxon>
        <taxon>Bacillati</taxon>
        <taxon>Bacillota</taxon>
        <taxon>Bacilli</taxon>
        <taxon>Lactobacillales</taxon>
        <taxon>Streptococcaceae</taxon>
        <taxon>Streptococcus</taxon>
    </lineage>
</organism>
<dbReference type="EMBL" id="JBEPLO010000030">
    <property type="protein sequence ID" value="MET3559003.1"/>
    <property type="molecule type" value="Genomic_DNA"/>
</dbReference>
<keyword evidence="2" id="KW-1185">Reference proteome</keyword>
<comment type="caution">
    <text evidence="1">The sequence shown here is derived from an EMBL/GenBank/DDBJ whole genome shotgun (WGS) entry which is preliminary data.</text>
</comment>
<reference evidence="1 2" key="1">
    <citation type="submission" date="2024-06" db="EMBL/GenBank/DDBJ databases">
        <title>Genomic Encyclopedia of Type Strains, Phase IV (KMG-IV): sequencing the most valuable type-strain genomes for metagenomic binning, comparative biology and taxonomic classification.</title>
        <authorList>
            <person name="Goeker M."/>
        </authorList>
    </citation>
    <scope>NUCLEOTIDE SEQUENCE [LARGE SCALE GENOMIC DNA]</scope>
    <source>
        <strain evidence="1 2">DSM 28303</strain>
    </source>
</reference>
<dbReference type="Proteomes" id="UP001549122">
    <property type="component" value="Unassembled WGS sequence"/>
</dbReference>
<name>A0ABV2FKG6_9STRE</name>
<proteinExistence type="predicted"/>
<sequence>MYHCKRCQLTFNASVSANFSVLCVNCFHALHSESDYGYGSVTPFYFWLGDDLFARLLRDDNGYYWIRESSGQLHRCQADYLEAV</sequence>
<evidence type="ECO:0000313" key="2">
    <source>
        <dbReference type="Proteomes" id="UP001549122"/>
    </source>
</evidence>
<accession>A0ABV2FKG6</accession>
<protein>
    <submittedName>
        <fullName evidence="1">Uncharacterized protein</fullName>
    </submittedName>
</protein>
<evidence type="ECO:0000313" key="1">
    <source>
        <dbReference type="EMBL" id="MET3559003.1"/>
    </source>
</evidence>
<gene>
    <name evidence="1" type="ORF">ABID29_002152</name>
</gene>